<gene>
    <name evidence="1" type="ORF">GCM10022211_14100</name>
</gene>
<name>A0ABP7RXR2_9SPHN</name>
<organism evidence="1 2">
    <name type="scientific">Sphingomonas humi</name>
    <dbReference type="NCBI Taxonomy" id="335630"/>
    <lineage>
        <taxon>Bacteria</taxon>
        <taxon>Pseudomonadati</taxon>
        <taxon>Pseudomonadota</taxon>
        <taxon>Alphaproteobacteria</taxon>
        <taxon>Sphingomonadales</taxon>
        <taxon>Sphingomonadaceae</taxon>
        <taxon>Sphingomonas</taxon>
    </lineage>
</organism>
<protein>
    <submittedName>
        <fullName evidence="1">Uncharacterized protein</fullName>
    </submittedName>
</protein>
<sequence length="79" mass="8313">MENSEALALAALWGSIHNLRVLVNSGLATPADVDSFAEAVLEGIGEGSETGLVWELELTPLFAEMKTAAAAMARKLKDV</sequence>
<comment type="caution">
    <text evidence="1">The sequence shown here is derived from an EMBL/GenBank/DDBJ whole genome shotgun (WGS) entry which is preliminary data.</text>
</comment>
<accession>A0ABP7RXR2</accession>
<keyword evidence="2" id="KW-1185">Reference proteome</keyword>
<evidence type="ECO:0000313" key="1">
    <source>
        <dbReference type="EMBL" id="GAA4003580.1"/>
    </source>
</evidence>
<evidence type="ECO:0000313" key="2">
    <source>
        <dbReference type="Proteomes" id="UP001501310"/>
    </source>
</evidence>
<reference evidence="2" key="1">
    <citation type="journal article" date="2019" name="Int. J. Syst. Evol. Microbiol.">
        <title>The Global Catalogue of Microorganisms (GCM) 10K type strain sequencing project: providing services to taxonomists for standard genome sequencing and annotation.</title>
        <authorList>
            <consortium name="The Broad Institute Genomics Platform"/>
            <consortium name="The Broad Institute Genome Sequencing Center for Infectious Disease"/>
            <person name="Wu L."/>
            <person name="Ma J."/>
        </authorList>
    </citation>
    <scope>NUCLEOTIDE SEQUENCE [LARGE SCALE GENOMIC DNA]</scope>
    <source>
        <strain evidence="2">JCM 16603</strain>
    </source>
</reference>
<dbReference type="EMBL" id="BAAAZD010000001">
    <property type="protein sequence ID" value="GAA4003580.1"/>
    <property type="molecule type" value="Genomic_DNA"/>
</dbReference>
<dbReference type="Proteomes" id="UP001501310">
    <property type="component" value="Unassembled WGS sequence"/>
</dbReference>
<proteinExistence type="predicted"/>